<name>A0A1Y1QBI9_9GAMM</name>
<gene>
    <name evidence="2" type="ORF">BWK73_44070</name>
</gene>
<feature type="transmembrane region" description="Helical" evidence="1">
    <location>
        <begin position="40"/>
        <end position="58"/>
    </location>
</feature>
<comment type="caution">
    <text evidence="2">The sequence shown here is derived from an EMBL/GenBank/DDBJ whole genome shotgun (WGS) entry which is preliminary data.</text>
</comment>
<proteinExistence type="predicted"/>
<dbReference type="AlphaFoldDB" id="A0A1Y1QBI9"/>
<organism evidence="2 3">
    <name type="scientific">Thiothrix lacustris</name>
    <dbReference type="NCBI Taxonomy" id="525917"/>
    <lineage>
        <taxon>Bacteria</taxon>
        <taxon>Pseudomonadati</taxon>
        <taxon>Pseudomonadota</taxon>
        <taxon>Gammaproteobacteria</taxon>
        <taxon>Thiotrichales</taxon>
        <taxon>Thiotrichaceae</taxon>
        <taxon>Thiothrix</taxon>
    </lineage>
</organism>
<evidence type="ECO:0000256" key="1">
    <source>
        <dbReference type="SAM" id="Phobius"/>
    </source>
</evidence>
<feature type="transmembrane region" description="Helical" evidence="1">
    <location>
        <begin position="12"/>
        <end position="34"/>
    </location>
</feature>
<protein>
    <submittedName>
        <fullName evidence="2">Uncharacterized protein</fullName>
    </submittedName>
</protein>
<keyword evidence="1" id="KW-0472">Membrane</keyword>
<evidence type="ECO:0000313" key="2">
    <source>
        <dbReference type="EMBL" id="OQX02038.1"/>
    </source>
</evidence>
<keyword evidence="1" id="KW-1133">Transmembrane helix</keyword>
<reference evidence="2 3" key="1">
    <citation type="submission" date="2017-01" db="EMBL/GenBank/DDBJ databases">
        <title>Novel large sulfur bacteria in the metagenomes of groundwater-fed chemosynthetic microbial mats in the Lake Huron basin.</title>
        <authorList>
            <person name="Sharrar A.M."/>
            <person name="Flood B.E."/>
            <person name="Bailey J.V."/>
            <person name="Jones D.S."/>
            <person name="Biddanda B."/>
            <person name="Ruberg S.A."/>
            <person name="Marcus D.N."/>
            <person name="Dick G.J."/>
        </authorList>
    </citation>
    <scope>NUCLEOTIDE SEQUENCE [LARGE SCALE GENOMIC DNA]</scope>
    <source>
        <strain evidence="2">A8</strain>
    </source>
</reference>
<dbReference type="Proteomes" id="UP000192491">
    <property type="component" value="Unassembled WGS sequence"/>
</dbReference>
<accession>A0A1Y1QBI9</accession>
<dbReference type="EMBL" id="MTEJ01000521">
    <property type="protein sequence ID" value="OQX02038.1"/>
    <property type="molecule type" value="Genomic_DNA"/>
</dbReference>
<keyword evidence="1" id="KW-0812">Transmembrane</keyword>
<sequence length="71" mass="7940">MNELYKIMQSVVDNWIDSLGFILVAFFYGLSFLQLPLSDLFHMLGILAVLSVGMNIILSSSKCLPLPVKPH</sequence>
<evidence type="ECO:0000313" key="3">
    <source>
        <dbReference type="Proteomes" id="UP000192491"/>
    </source>
</evidence>